<proteinExistence type="predicted"/>
<dbReference type="AlphaFoldDB" id="A0A0V0J6E5"/>
<reference evidence="1" key="1">
    <citation type="submission" date="2016-01" db="EMBL/GenBank/DDBJ databases">
        <title>Reference transcriptome for the parasite Schistocephalus solidus: insights into the molecular evolution of parasitism.</title>
        <authorList>
            <person name="Hebert F.O."/>
            <person name="Grambauer S."/>
            <person name="Barber I."/>
            <person name="Landry C.R."/>
            <person name="Aubin-Horth N."/>
        </authorList>
    </citation>
    <scope>NUCLEOTIDE SEQUENCE</scope>
</reference>
<organism evidence="1">
    <name type="scientific">Schistocephalus solidus</name>
    <name type="common">Tapeworm</name>
    <dbReference type="NCBI Taxonomy" id="70667"/>
    <lineage>
        <taxon>Eukaryota</taxon>
        <taxon>Metazoa</taxon>
        <taxon>Spiralia</taxon>
        <taxon>Lophotrochozoa</taxon>
        <taxon>Platyhelminthes</taxon>
        <taxon>Cestoda</taxon>
        <taxon>Eucestoda</taxon>
        <taxon>Diphyllobothriidea</taxon>
        <taxon>Diphyllobothriidae</taxon>
        <taxon>Schistocephalus</taxon>
    </lineage>
</organism>
<dbReference type="EMBL" id="GEEE01020042">
    <property type="protein sequence ID" value="JAP43183.1"/>
    <property type="molecule type" value="Transcribed_RNA"/>
</dbReference>
<evidence type="ECO:0000313" key="1">
    <source>
        <dbReference type="EMBL" id="JAP61006.1"/>
    </source>
</evidence>
<protein>
    <submittedName>
        <fullName evidence="1">Uncharacterized protein</fullName>
    </submittedName>
</protein>
<sequence>MSRLSVLISHLKDTNDADFLSCKYVSCVQCVHFNRRSEVSSLHYYLVFKYTRETRFLSLVTINCITTSSRYFVGDLFSIEVVNYFLRVYTLGVQMVFRLAHCLHIVFYNIFR</sequence>
<dbReference type="EMBL" id="GEEE01003459">
    <property type="protein sequence ID" value="JAP59766.1"/>
    <property type="molecule type" value="Transcribed_RNA"/>
</dbReference>
<dbReference type="EMBL" id="GEEE01012410">
    <property type="protein sequence ID" value="JAP50815.1"/>
    <property type="molecule type" value="Transcribed_RNA"/>
</dbReference>
<accession>A0A0V0J6E5</accession>
<gene>
    <name evidence="1" type="ORF">TR105174</name>
</gene>
<dbReference type="EMBL" id="GEEE01006169">
    <property type="protein sequence ID" value="JAP57056.1"/>
    <property type="molecule type" value="Transcribed_RNA"/>
</dbReference>
<name>A0A0V0J6E5_SCHSO</name>
<dbReference type="EMBL" id="GEEE01014367">
    <property type="protein sequence ID" value="JAP48858.1"/>
    <property type="molecule type" value="Transcribed_RNA"/>
</dbReference>
<dbReference type="EMBL" id="GEEE01002219">
    <property type="protein sequence ID" value="JAP61006.1"/>
    <property type="molecule type" value="Transcribed_RNA"/>
</dbReference>